<keyword evidence="6" id="KW-1185">Reference proteome</keyword>
<reference evidence="6" key="1">
    <citation type="submission" date="2016-10" db="EMBL/GenBank/DDBJ databases">
        <authorList>
            <person name="Varghese N."/>
            <person name="Submissions S."/>
        </authorList>
    </citation>
    <scope>NUCLEOTIDE SEQUENCE [LARGE SCALE GENOMIC DNA]</scope>
    <source>
        <strain evidence="6">DSM 44142</strain>
    </source>
</reference>
<proteinExistence type="predicted"/>
<dbReference type="Pfam" id="PF00534">
    <property type="entry name" value="Glycos_transf_1"/>
    <property type="match status" value="1"/>
</dbReference>
<dbReference type="InterPro" id="IPR050194">
    <property type="entry name" value="Glycosyltransferase_grp1"/>
</dbReference>
<dbReference type="GO" id="GO:1901137">
    <property type="term" value="P:carbohydrate derivative biosynthetic process"/>
    <property type="evidence" value="ECO:0007669"/>
    <property type="project" value="UniProtKB-ARBA"/>
</dbReference>
<evidence type="ECO:0000259" key="4">
    <source>
        <dbReference type="Pfam" id="PF13439"/>
    </source>
</evidence>
<organism evidence="5 6">
    <name type="scientific">Tsukamurella pulmonis</name>
    <dbReference type="NCBI Taxonomy" id="47312"/>
    <lineage>
        <taxon>Bacteria</taxon>
        <taxon>Bacillati</taxon>
        <taxon>Actinomycetota</taxon>
        <taxon>Actinomycetes</taxon>
        <taxon>Mycobacteriales</taxon>
        <taxon>Tsukamurellaceae</taxon>
        <taxon>Tsukamurella</taxon>
    </lineage>
</organism>
<dbReference type="PANTHER" id="PTHR45947">
    <property type="entry name" value="SULFOQUINOVOSYL TRANSFERASE SQD2"/>
    <property type="match status" value="1"/>
</dbReference>
<dbReference type="PANTHER" id="PTHR45947:SF3">
    <property type="entry name" value="SULFOQUINOVOSYL TRANSFERASE SQD2"/>
    <property type="match status" value="1"/>
</dbReference>
<feature type="domain" description="Glycosyltransferase subfamily 4-like N-terminal" evidence="4">
    <location>
        <begin position="15"/>
        <end position="193"/>
    </location>
</feature>
<dbReference type="Proteomes" id="UP000183053">
    <property type="component" value="Unassembled WGS sequence"/>
</dbReference>
<evidence type="ECO:0000313" key="6">
    <source>
        <dbReference type="Proteomes" id="UP000183053"/>
    </source>
</evidence>
<dbReference type="InterPro" id="IPR028098">
    <property type="entry name" value="Glyco_trans_4-like_N"/>
</dbReference>
<dbReference type="GO" id="GO:1903509">
    <property type="term" value="P:liposaccharide metabolic process"/>
    <property type="evidence" value="ECO:0007669"/>
    <property type="project" value="UniProtKB-ARBA"/>
</dbReference>
<keyword evidence="2 5" id="KW-0808">Transferase</keyword>
<sequence length="369" mass="39354">MARIAVVHERWTEQGGSENVARALVETWPGSRLHVAFADPRTVPDELRDRIVVTELDAVHRALGRRSHAPLLPLAPAAWRRHRPEPGADAVLISHHAAAISAAPTWAGSAPVIAYVHSPARWAWAPELRSGERFGPVGGLALAALAARTRAVERAAVPHLDVVLANSTAVADRIERWWGVAARVVPPPVDIERFTPDGAGTGDYFLVAGRLVPYRRVDLAIRAAQRAGVRLVVAGDGRHGAALRRLAGDETVFLGRVSDADMVRLQREAIATVMPGEEDFGIVPVEAMAAGTPVLARAAGGALDTVVPGLSGLHVPDADDEPFVAALAAAMHALRPADFDPAALRAHAERFSVDAFRDRMRAIVAEAVR</sequence>
<accession>A0A1H1F882</accession>
<dbReference type="AlphaFoldDB" id="A0A1H1F882"/>
<dbReference type="EMBL" id="FNLF01000002">
    <property type="protein sequence ID" value="SDQ96964.1"/>
    <property type="molecule type" value="Genomic_DNA"/>
</dbReference>
<name>A0A1H1F882_9ACTN</name>
<dbReference type="OrthoDB" id="9801573at2"/>
<evidence type="ECO:0000256" key="2">
    <source>
        <dbReference type="ARBA" id="ARBA00022679"/>
    </source>
</evidence>
<dbReference type="Gene3D" id="3.40.50.2000">
    <property type="entry name" value="Glycogen Phosphorylase B"/>
    <property type="match status" value="2"/>
</dbReference>
<feature type="domain" description="Glycosyl transferase family 1" evidence="3">
    <location>
        <begin position="200"/>
        <end position="332"/>
    </location>
</feature>
<evidence type="ECO:0000313" key="5">
    <source>
        <dbReference type="EMBL" id="SDQ96964.1"/>
    </source>
</evidence>
<dbReference type="InterPro" id="IPR001296">
    <property type="entry name" value="Glyco_trans_1"/>
</dbReference>
<evidence type="ECO:0000256" key="1">
    <source>
        <dbReference type="ARBA" id="ARBA00022676"/>
    </source>
</evidence>
<dbReference type="RefSeq" id="WP_068567531.1">
    <property type="nucleotide sequence ID" value="NZ_FNLF01000002.1"/>
</dbReference>
<keyword evidence="1" id="KW-0328">Glycosyltransferase</keyword>
<dbReference type="Pfam" id="PF13439">
    <property type="entry name" value="Glyco_transf_4"/>
    <property type="match status" value="1"/>
</dbReference>
<gene>
    <name evidence="5" type="ORF">SAMN04489765_2566</name>
</gene>
<protein>
    <submittedName>
        <fullName evidence="5">Glycosyltransferase involved in cell wall bisynthesis</fullName>
    </submittedName>
</protein>
<evidence type="ECO:0000259" key="3">
    <source>
        <dbReference type="Pfam" id="PF00534"/>
    </source>
</evidence>
<dbReference type="STRING" id="47312.SAMN04489765_2566"/>
<dbReference type="SUPFAM" id="SSF53756">
    <property type="entry name" value="UDP-Glycosyltransferase/glycogen phosphorylase"/>
    <property type="match status" value="1"/>
</dbReference>
<dbReference type="GO" id="GO:0016757">
    <property type="term" value="F:glycosyltransferase activity"/>
    <property type="evidence" value="ECO:0007669"/>
    <property type="project" value="UniProtKB-KW"/>
</dbReference>